<evidence type="ECO:0000256" key="4">
    <source>
        <dbReference type="ARBA" id="ARBA00023163"/>
    </source>
</evidence>
<evidence type="ECO:0000313" key="8">
    <source>
        <dbReference type="EMBL" id="KAG0565732.1"/>
    </source>
</evidence>
<comment type="caution">
    <text evidence="8">The sequence shown here is derived from an EMBL/GenBank/DDBJ whole genome shotgun (WGS) entry which is preliminary data.</text>
</comment>
<dbReference type="GO" id="GO:0005634">
    <property type="term" value="C:nucleus"/>
    <property type="evidence" value="ECO:0007669"/>
    <property type="project" value="UniProtKB-SubCell"/>
</dbReference>
<dbReference type="GO" id="GO:0003677">
    <property type="term" value="F:DNA binding"/>
    <property type="evidence" value="ECO:0007669"/>
    <property type="project" value="UniProtKB-KW"/>
</dbReference>
<evidence type="ECO:0000256" key="2">
    <source>
        <dbReference type="ARBA" id="ARBA00023015"/>
    </source>
</evidence>
<evidence type="ECO:0000313" key="9">
    <source>
        <dbReference type="Proteomes" id="UP000822688"/>
    </source>
</evidence>
<dbReference type="PROSITE" id="PS51032">
    <property type="entry name" value="AP2_ERF"/>
    <property type="match status" value="1"/>
</dbReference>
<dbReference type="Proteomes" id="UP000822688">
    <property type="component" value="Chromosome 7"/>
</dbReference>
<feature type="region of interest" description="Disordered" evidence="6">
    <location>
        <begin position="242"/>
        <end position="263"/>
    </location>
</feature>
<feature type="compositionally biased region" description="Low complexity" evidence="6">
    <location>
        <begin position="86"/>
        <end position="103"/>
    </location>
</feature>
<feature type="domain" description="AP2/ERF" evidence="7">
    <location>
        <begin position="21"/>
        <end position="78"/>
    </location>
</feature>
<evidence type="ECO:0000256" key="3">
    <source>
        <dbReference type="ARBA" id="ARBA00023125"/>
    </source>
</evidence>
<dbReference type="PANTHER" id="PTHR31677">
    <property type="entry name" value="AP2 DOMAIN CLASS TRANSCRIPTION FACTOR"/>
    <property type="match status" value="1"/>
</dbReference>
<dbReference type="GO" id="GO:0003700">
    <property type="term" value="F:DNA-binding transcription factor activity"/>
    <property type="evidence" value="ECO:0007669"/>
    <property type="project" value="InterPro"/>
</dbReference>
<keyword evidence="5" id="KW-0539">Nucleus</keyword>
<protein>
    <recommendedName>
        <fullName evidence="7">AP2/ERF domain-containing protein</fullName>
    </recommendedName>
</protein>
<gene>
    <name evidence="8" type="ORF">KC19_7G010600</name>
</gene>
<dbReference type="Pfam" id="PF00847">
    <property type="entry name" value="AP2"/>
    <property type="match status" value="1"/>
</dbReference>
<comment type="subcellular location">
    <subcellularLocation>
        <location evidence="1">Nucleus</location>
    </subcellularLocation>
</comment>
<dbReference type="Gene3D" id="3.30.730.10">
    <property type="entry name" value="AP2/ERF domain"/>
    <property type="match status" value="1"/>
</dbReference>
<keyword evidence="9" id="KW-1185">Reference proteome</keyword>
<evidence type="ECO:0000256" key="5">
    <source>
        <dbReference type="ARBA" id="ARBA00023242"/>
    </source>
</evidence>
<evidence type="ECO:0000256" key="1">
    <source>
        <dbReference type="ARBA" id="ARBA00004123"/>
    </source>
</evidence>
<organism evidence="8 9">
    <name type="scientific">Ceratodon purpureus</name>
    <name type="common">Fire moss</name>
    <name type="synonym">Dicranum purpureum</name>
    <dbReference type="NCBI Taxonomy" id="3225"/>
    <lineage>
        <taxon>Eukaryota</taxon>
        <taxon>Viridiplantae</taxon>
        <taxon>Streptophyta</taxon>
        <taxon>Embryophyta</taxon>
        <taxon>Bryophyta</taxon>
        <taxon>Bryophytina</taxon>
        <taxon>Bryopsida</taxon>
        <taxon>Dicranidae</taxon>
        <taxon>Pseudoditrichales</taxon>
        <taxon>Ditrichaceae</taxon>
        <taxon>Ceratodon</taxon>
    </lineage>
</organism>
<dbReference type="PANTHER" id="PTHR31677:SF157">
    <property type="entry name" value="AP2_ERF DOMAIN-CONTAINING PROTEIN"/>
    <property type="match status" value="1"/>
</dbReference>
<feature type="region of interest" description="Disordered" evidence="6">
    <location>
        <begin position="75"/>
        <end position="110"/>
    </location>
</feature>
<dbReference type="CDD" id="cd00018">
    <property type="entry name" value="AP2"/>
    <property type="match status" value="1"/>
</dbReference>
<reference evidence="8" key="1">
    <citation type="submission" date="2020-06" db="EMBL/GenBank/DDBJ databases">
        <title>WGS assembly of Ceratodon purpureus strain R40.</title>
        <authorList>
            <person name="Carey S.B."/>
            <person name="Jenkins J."/>
            <person name="Shu S."/>
            <person name="Lovell J.T."/>
            <person name="Sreedasyam A."/>
            <person name="Maumus F."/>
            <person name="Tiley G.P."/>
            <person name="Fernandez-Pozo N."/>
            <person name="Barry K."/>
            <person name="Chen C."/>
            <person name="Wang M."/>
            <person name="Lipzen A."/>
            <person name="Daum C."/>
            <person name="Saski C.A."/>
            <person name="Payton A.C."/>
            <person name="Mcbreen J.C."/>
            <person name="Conrad R.E."/>
            <person name="Kollar L.M."/>
            <person name="Olsson S."/>
            <person name="Huttunen S."/>
            <person name="Landis J.B."/>
            <person name="Wickett N.J."/>
            <person name="Johnson M.G."/>
            <person name="Rensing S.A."/>
            <person name="Grimwood J."/>
            <person name="Schmutz J."/>
            <person name="Mcdaniel S.F."/>
        </authorList>
    </citation>
    <scope>NUCLEOTIDE SEQUENCE</scope>
    <source>
        <strain evidence="8">R40</strain>
    </source>
</reference>
<dbReference type="InterPro" id="IPR016177">
    <property type="entry name" value="DNA-bd_dom_sf"/>
</dbReference>
<sequence>MASRDEKAIATKGSQAEQMVHFRGVRKRPWGRFAAEIRDPWKKTRVWLGTFDTAEEAARAYDSAARALRGSKAKTNFACPPCNDDQSTSQSSTVESWSSPPSSHNLYQPHHQPIKYNHQKLHALCGGSSAASDASWRSCLDLNLSATLTQDHHQETVPQGLNKSISAGRSCISPAGDGVAYTSKRPSPTSIQTLLHEMGKPIKSAKKPLTLTVPFEVSPFQWSLGGPRVEENATPIAAQPQQLATPGSITPPETRGCSSDCDSSSSVILNSETELAVTPQNDAKPKRISPFLLDLNFPPCLDEQPPPAVAVDDFCLSRPRIEAFF</sequence>
<evidence type="ECO:0000256" key="6">
    <source>
        <dbReference type="SAM" id="MobiDB-lite"/>
    </source>
</evidence>
<keyword evidence="4" id="KW-0804">Transcription</keyword>
<dbReference type="SUPFAM" id="SSF54171">
    <property type="entry name" value="DNA-binding domain"/>
    <property type="match status" value="1"/>
</dbReference>
<dbReference type="EMBL" id="CM026428">
    <property type="protein sequence ID" value="KAG0565732.1"/>
    <property type="molecule type" value="Genomic_DNA"/>
</dbReference>
<dbReference type="FunFam" id="3.30.730.10:FF:000001">
    <property type="entry name" value="Ethylene-responsive transcription factor 2"/>
    <property type="match status" value="1"/>
</dbReference>
<keyword evidence="3" id="KW-0238">DNA-binding</keyword>
<accession>A0A8T0H9F9</accession>
<dbReference type="InterPro" id="IPR036955">
    <property type="entry name" value="AP2/ERF_dom_sf"/>
</dbReference>
<evidence type="ECO:0000259" key="7">
    <source>
        <dbReference type="PROSITE" id="PS51032"/>
    </source>
</evidence>
<name>A0A8T0H9F9_CERPU</name>
<dbReference type="InterPro" id="IPR001471">
    <property type="entry name" value="AP2/ERF_dom"/>
</dbReference>
<dbReference type="SMART" id="SM00380">
    <property type="entry name" value="AP2"/>
    <property type="match status" value="1"/>
</dbReference>
<dbReference type="PRINTS" id="PR00367">
    <property type="entry name" value="ETHRSPELEMNT"/>
</dbReference>
<keyword evidence="2" id="KW-0805">Transcription regulation</keyword>
<proteinExistence type="predicted"/>
<dbReference type="AlphaFoldDB" id="A0A8T0H9F9"/>